<reference evidence="2 3" key="1">
    <citation type="submission" date="2017-07" db="EMBL/GenBank/DDBJ databases">
        <title>Flavobacterium cyanobacteriorum sp. nov., isolated from cyanobacterial aggregates in a eutrophic lake.</title>
        <authorList>
            <person name="Cai H."/>
        </authorList>
    </citation>
    <scope>NUCLEOTIDE SEQUENCE [LARGE SCALE GENOMIC DNA]</scope>
    <source>
        <strain evidence="2 3">TH021</strain>
    </source>
</reference>
<accession>A0A256A5Q1</accession>
<sequence length="104" mass="11462">MKNVFFSLAFMLIGSFAFANNSNSFDNQISNEISKLENLNLVNDVFSISTFETVKVSEDLLQCHVTIKGTINGKKVDLDITFTSDSGSCIKDTVKLLKDLAADM</sequence>
<gene>
    <name evidence="2" type="ORF">CHU92_00470</name>
</gene>
<evidence type="ECO:0000256" key="1">
    <source>
        <dbReference type="SAM" id="SignalP"/>
    </source>
</evidence>
<organism evidence="2 3">
    <name type="scientific">Flavobacterium cyanobacteriorum</name>
    <dbReference type="NCBI Taxonomy" id="2022802"/>
    <lineage>
        <taxon>Bacteria</taxon>
        <taxon>Pseudomonadati</taxon>
        <taxon>Bacteroidota</taxon>
        <taxon>Flavobacteriia</taxon>
        <taxon>Flavobacteriales</taxon>
        <taxon>Flavobacteriaceae</taxon>
        <taxon>Flavobacterium</taxon>
    </lineage>
</organism>
<feature type="signal peptide" evidence="1">
    <location>
        <begin position="1"/>
        <end position="19"/>
    </location>
</feature>
<dbReference type="Proteomes" id="UP000216605">
    <property type="component" value="Unassembled WGS sequence"/>
</dbReference>
<proteinExistence type="predicted"/>
<feature type="chain" id="PRO_5012648954" evidence="1">
    <location>
        <begin position="20"/>
        <end position="104"/>
    </location>
</feature>
<keyword evidence="1" id="KW-0732">Signal</keyword>
<keyword evidence="3" id="KW-1185">Reference proteome</keyword>
<comment type="caution">
    <text evidence="2">The sequence shown here is derived from an EMBL/GenBank/DDBJ whole genome shotgun (WGS) entry which is preliminary data.</text>
</comment>
<dbReference type="OrthoDB" id="1444801at2"/>
<dbReference type="AlphaFoldDB" id="A0A256A5Q1"/>
<name>A0A256A5Q1_9FLAO</name>
<protein>
    <submittedName>
        <fullName evidence="2">Uncharacterized protein</fullName>
    </submittedName>
</protein>
<evidence type="ECO:0000313" key="3">
    <source>
        <dbReference type="Proteomes" id="UP000216605"/>
    </source>
</evidence>
<evidence type="ECO:0000313" key="2">
    <source>
        <dbReference type="EMBL" id="OYQ49088.1"/>
    </source>
</evidence>
<dbReference type="RefSeq" id="WP_094411513.1">
    <property type="nucleotide sequence ID" value="NZ_NOXV01000052.1"/>
</dbReference>
<dbReference type="EMBL" id="NOXV01000052">
    <property type="protein sequence ID" value="OYQ49088.1"/>
    <property type="molecule type" value="Genomic_DNA"/>
</dbReference>